<name>A0A315EF55_9BURK</name>
<sequence>MEVEELVSISRIYPTAMRLCEDLVLIDDRLCDQVSDLREGEIPTFLGRIALDRGLEVVHRGALIDQI</sequence>
<keyword evidence="2" id="KW-1185">Reference proteome</keyword>
<organism evidence="1 2">
    <name type="scientific">Limnohabitans parvus II-B4</name>
    <dbReference type="NCBI Taxonomy" id="1293052"/>
    <lineage>
        <taxon>Bacteria</taxon>
        <taxon>Pseudomonadati</taxon>
        <taxon>Pseudomonadota</taxon>
        <taxon>Betaproteobacteria</taxon>
        <taxon>Burkholderiales</taxon>
        <taxon>Comamonadaceae</taxon>
        <taxon>Limnohabitans</taxon>
    </lineage>
</organism>
<dbReference type="AlphaFoldDB" id="A0A315EF55"/>
<evidence type="ECO:0000313" key="1">
    <source>
        <dbReference type="EMBL" id="PUE55779.1"/>
    </source>
</evidence>
<reference evidence="1 2" key="1">
    <citation type="submission" date="2017-04" db="EMBL/GenBank/DDBJ databases">
        <title>Unexpected and diverse lifestyles within the genus Limnohabitans.</title>
        <authorList>
            <person name="Kasalicky V."/>
            <person name="Mehrshad M."/>
            <person name="Andrei S.-A."/>
            <person name="Salcher M."/>
            <person name="Kratochvilova H."/>
            <person name="Simek K."/>
            <person name="Ghai R."/>
        </authorList>
    </citation>
    <scope>NUCLEOTIDE SEQUENCE [LARGE SCALE GENOMIC DNA]</scope>
    <source>
        <strain evidence="1 2">II-B4</strain>
    </source>
</reference>
<comment type="caution">
    <text evidence="1">The sequence shown here is derived from an EMBL/GenBank/DDBJ whole genome shotgun (WGS) entry which is preliminary data.</text>
</comment>
<dbReference type="Proteomes" id="UP000250790">
    <property type="component" value="Unassembled WGS sequence"/>
</dbReference>
<evidence type="ECO:0000313" key="2">
    <source>
        <dbReference type="Proteomes" id="UP000250790"/>
    </source>
</evidence>
<dbReference type="RefSeq" id="WP_108311769.1">
    <property type="nucleotide sequence ID" value="NZ_NESN01000001.1"/>
</dbReference>
<dbReference type="EMBL" id="NESN01000001">
    <property type="protein sequence ID" value="PUE55779.1"/>
    <property type="molecule type" value="Genomic_DNA"/>
</dbReference>
<accession>A0A315EF55</accession>
<gene>
    <name evidence="1" type="ORF">B9Z37_04370</name>
</gene>
<proteinExistence type="predicted"/>
<protein>
    <submittedName>
        <fullName evidence="1">Uncharacterized protein</fullName>
    </submittedName>
</protein>